<proteinExistence type="inferred from homology"/>
<evidence type="ECO:0000256" key="4">
    <source>
        <dbReference type="SAM" id="SignalP"/>
    </source>
</evidence>
<organism evidence="6 7">
    <name type="scientific">Pseudomonas antarctica</name>
    <dbReference type="NCBI Taxonomy" id="219572"/>
    <lineage>
        <taxon>Bacteria</taxon>
        <taxon>Pseudomonadati</taxon>
        <taxon>Pseudomonadota</taxon>
        <taxon>Gammaproteobacteria</taxon>
        <taxon>Pseudomonadales</taxon>
        <taxon>Pseudomonadaceae</taxon>
        <taxon>Pseudomonas</taxon>
    </lineage>
</organism>
<evidence type="ECO:0000256" key="3">
    <source>
        <dbReference type="ARBA" id="ARBA00023263"/>
    </source>
</evidence>
<dbReference type="OrthoDB" id="6887929at2"/>
<gene>
    <name evidence="5" type="ORF">PSAN_09750</name>
    <name evidence="6" type="ORF">SAMN04490179_0304</name>
</gene>
<dbReference type="PANTHER" id="PTHR33420:SF14">
    <property type="entry name" value="TYPE 1 FIMBRIN D-MANNOSE SPECIFIC ADHESIN"/>
    <property type="match status" value="1"/>
</dbReference>
<feature type="chain" id="PRO_5009245638" evidence="4">
    <location>
        <begin position="21"/>
        <end position="175"/>
    </location>
</feature>
<dbReference type="SUPFAM" id="SSF49401">
    <property type="entry name" value="Bacterial adhesins"/>
    <property type="match status" value="1"/>
</dbReference>
<dbReference type="InterPro" id="IPR050263">
    <property type="entry name" value="Bact_Fimbrial_Adh_Pro"/>
</dbReference>
<evidence type="ECO:0000256" key="2">
    <source>
        <dbReference type="ARBA" id="ARBA00006671"/>
    </source>
</evidence>
<accession>A0A1G9V006</accession>
<name>A0A1G9V006_9PSED</name>
<keyword evidence="4" id="KW-0732">Signal</keyword>
<reference evidence="6 7" key="2">
    <citation type="submission" date="2016-10" db="EMBL/GenBank/DDBJ databases">
        <authorList>
            <person name="de Groot N.N."/>
        </authorList>
    </citation>
    <scope>NUCLEOTIDE SEQUENCE [LARGE SCALE GENOMIC DNA]</scope>
    <source>
        <strain evidence="6 7">BS2772</strain>
    </source>
</reference>
<evidence type="ECO:0000256" key="1">
    <source>
        <dbReference type="ARBA" id="ARBA00004561"/>
    </source>
</evidence>
<keyword evidence="3" id="KW-0281">Fimbrium</keyword>
<dbReference type="Gene3D" id="2.60.40.1090">
    <property type="entry name" value="Fimbrial-type adhesion domain"/>
    <property type="match status" value="1"/>
</dbReference>
<evidence type="ECO:0000313" key="7">
    <source>
        <dbReference type="Proteomes" id="UP000182470"/>
    </source>
</evidence>
<dbReference type="Proteomes" id="UP000748067">
    <property type="component" value="Unassembled WGS sequence"/>
</dbReference>
<reference evidence="5 8" key="1">
    <citation type="submission" date="2015-01" db="EMBL/GenBank/DDBJ databases">
        <title>Genome Sequence of Pseudomonas antarctica CMS 35.</title>
        <authorList>
            <person name="Voget S."/>
            <person name="Chow J."/>
            <person name="Daniel R."/>
            <person name="Streit W."/>
        </authorList>
    </citation>
    <scope>NUCLEOTIDE SEQUENCE [LARGE SCALE GENOMIC DNA]</scope>
    <source>
        <strain evidence="5 8">CMS 35</strain>
    </source>
</reference>
<dbReference type="EMBL" id="LT629704">
    <property type="protein sequence ID" value="SDM65377.1"/>
    <property type="molecule type" value="Genomic_DNA"/>
</dbReference>
<evidence type="ECO:0000313" key="6">
    <source>
        <dbReference type="EMBL" id="SDM65377.1"/>
    </source>
</evidence>
<comment type="subcellular location">
    <subcellularLocation>
        <location evidence="1">Fimbrium</location>
    </subcellularLocation>
</comment>
<evidence type="ECO:0000313" key="5">
    <source>
        <dbReference type="EMBL" id="KAF2408579.1"/>
    </source>
</evidence>
<dbReference type="InterPro" id="IPR036937">
    <property type="entry name" value="Adhesion_dom_fimbrial_sf"/>
</dbReference>
<dbReference type="PANTHER" id="PTHR33420">
    <property type="entry name" value="FIMBRIAL SUBUNIT ELFA-RELATED"/>
    <property type="match status" value="1"/>
</dbReference>
<dbReference type="RefSeq" id="WP_083355672.1">
    <property type="nucleotide sequence ID" value="NZ_JBLHDY010000007.1"/>
</dbReference>
<comment type="similarity">
    <text evidence="2">Belongs to the fimbrial protein family.</text>
</comment>
<dbReference type="AlphaFoldDB" id="A0A1G9V006"/>
<dbReference type="GO" id="GO:0009289">
    <property type="term" value="C:pilus"/>
    <property type="evidence" value="ECO:0007669"/>
    <property type="project" value="UniProtKB-SubCell"/>
</dbReference>
<protein>
    <submittedName>
        <fullName evidence="5">Fimbrial protein</fullName>
    </submittedName>
    <submittedName>
        <fullName evidence="6">Major type 1 subunit fimbrin (Pilin)</fullName>
    </submittedName>
</protein>
<dbReference type="GO" id="GO:0043709">
    <property type="term" value="P:cell adhesion involved in single-species biofilm formation"/>
    <property type="evidence" value="ECO:0007669"/>
    <property type="project" value="TreeGrafter"/>
</dbReference>
<sequence>MYIRTLPLLLAITAGLSANAAEAATTGTLNFAGQVNAGTCNLAAGDLNRTIKLPTTKISDFDASATAGSHDFELSADCESDISDVTFLFSGTASTGNAKLFANTGTSEGTALSLVHRAAPLYTIPANGTPAQRSRKVATSAKKAVIPLTAAYHKTGVAITQGTLASAVTVSITYN</sequence>
<dbReference type="Proteomes" id="UP000182470">
    <property type="component" value="Chromosome I"/>
</dbReference>
<keyword evidence="8" id="KW-1185">Reference proteome</keyword>
<feature type="signal peptide" evidence="4">
    <location>
        <begin position="1"/>
        <end position="20"/>
    </location>
</feature>
<dbReference type="EMBL" id="JXDI01000001">
    <property type="protein sequence ID" value="KAF2408579.1"/>
    <property type="molecule type" value="Genomic_DNA"/>
</dbReference>
<evidence type="ECO:0000313" key="8">
    <source>
        <dbReference type="Proteomes" id="UP000748067"/>
    </source>
</evidence>
<dbReference type="InterPro" id="IPR008966">
    <property type="entry name" value="Adhesion_dom_sf"/>
</dbReference>